<reference evidence="3" key="1">
    <citation type="submission" date="2017-02" db="EMBL/GenBank/DDBJ databases">
        <title>Delving into the versatile metabolic prowess of the omnipresent phylum Bacteroidetes.</title>
        <authorList>
            <person name="Nobu M.K."/>
            <person name="Mei R."/>
            <person name="Narihiro T."/>
            <person name="Kuroda K."/>
            <person name="Liu W.-T."/>
        </authorList>
    </citation>
    <scope>NUCLEOTIDE SEQUENCE</scope>
    <source>
        <strain evidence="3">ADurb.Bin131</strain>
    </source>
</reference>
<dbReference type="InterPro" id="IPR036526">
    <property type="entry name" value="C-N_Hydrolase_sf"/>
</dbReference>
<dbReference type="InterPro" id="IPR050345">
    <property type="entry name" value="Aliph_Amidase/BUP"/>
</dbReference>
<dbReference type="SUPFAM" id="SSF56317">
    <property type="entry name" value="Carbon-nitrogen hydrolase"/>
    <property type="match status" value="1"/>
</dbReference>
<dbReference type="PANTHER" id="PTHR43674">
    <property type="entry name" value="NITRILASE C965.09-RELATED"/>
    <property type="match status" value="1"/>
</dbReference>
<accession>A0A1V6CE91</accession>
<dbReference type="Pfam" id="PF00795">
    <property type="entry name" value="CN_hydrolase"/>
    <property type="match status" value="1"/>
</dbReference>
<dbReference type="AlphaFoldDB" id="A0A1V6CE91"/>
<dbReference type="PANTHER" id="PTHR43674:SF2">
    <property type="entry name" value="BETA-UREIDOPROPIONASE"/>
    <property type="match status" value="1"/>
</dbReference>
<keyword evidence="1 3" id="KW-0378">Hydrolase</keyword>
<comment type="caution">
    <text evidence="3">The sequence shown here is derived from an EMBL/GenBank/DDBJ whole genome shotgun (WGS) entry which is preliminary data.</text>
</comment>
<protein>
    <submittedName>
        <fullName evidence="3">(R)-stereoselective amidase</fullName>
        <ecNumber evidence="3">3.5.1.100</ecNumber>
    </submittedName>
</protein>
<dbReference type="GO" id="GO:0016811">
    <property type="term" value="F:hydrolase activity, acting on carbon-nitrogen (but not peptide) bonds, in linear amides"/>
    <property type="evidence" value="ECO:0007669"/>
    <property type="project" value="TreeGrafter"/>
</dbReference>
<dbReference type="Proteomes" id="UP000485562">
    <property type="component" value="Unassembled WGS sequence"/>
</dbReference>
<dbReference type="Gene3D" id="3.60.110.10">
    <property type="entry name" value="Carbon-nitrogen hydrolase"/>
    <property type="match status" value="1"/>
</dbReference>
<dbReference type="EMBL" id="MWDQ01000020">
    <property type="protein sequence ID" value="OQB75219.1"/>
    <property type="molecule type" value="Genomic_DNA"/>
</dbReference>
<gene>
    <name evidence="3" type="primary">ramA</name>
    <name evidence="3" type="ORF">BWX89_00078</name>
</gene>
<evidence type="ECO:0000256" key="1">
    <source>
        <dbReference type="ARBA" id="ARBA00022801"/>
    </source>
</evidence>
<dbReference type="InterPro" id="IPR003010">
    <property type="entry name" value="C-N_Hydrolase"/>
</dbReference>
<feature type="domain" description="CN hydrolase" evidence="2">
    <location>
        <begin position="4"/>
        <end position="258"/>
    </location>
</feature>
<dbReference type="EC" id="3.5.1.100" evidence="3"/>
<sequence>MKDTKIAAISMISSPANPDVNIQRHVEWIEKAAKHNVDWCLFPEMSITGFCFNRNFFEASESFCGKSTQKMVEIAKQFNITIGFGIAERDIHDIIRNTYVFVSPEGICGRYAKTHIPPLEYTIETSGDEFTVINLKQARVGVNICFDNWFCESGRMSYLNGAEVIIAPFYMCWGDDIKTNPEKAYSSWRELAMINFRAVAWQNGVYHITINSCGGVKEKGVEYFGPPLVIIINPSGEIEAETQPGQVVEQMVIHTLKADTLVKRRSDALFHPRYRRPAIYRKITE</sequence>
<evidence type="ECO:0000313" key="3">
    <source>
        <dbReference type="EMBL" id="OQB75219.1"/>
    </source>
</evidence>
<name>A0A1V6CE91_UNCT6</name>
<dbReference type="PROSITE" id="PS50263">
    <property type="entry name" value="CN_HYDROLASE"/>
    <property type="match status" value="1"/>
</dbReference>
<evidence type="ECO:0000259" key="2">
    <source>
        <dbReference type="PROSITE" id="PS50263"/>
    </source>
</evidence>
<proteinExistence type="predicted"/>
<organism evidence="3">
    <name type="scientific">candidate division TA06 bacterium ADurb.Bin131</name>
    <dbReference type="NCBI Taxonomy" id="1852827"/>
    <lineage>
        <taxon>Bacteria</taxon>
        <taxon>Bacteria division TA06</taxon>
    </lineage>
</organism>